<dbReference type="PANTHER" id="PTHR31284">
    <property type="entry name" value="ACID PHOSPHATASE-LIKE PROTEIN"/>
    <property type="match status" value="1"/>
</dbReference>
<keyword evidence="3" id="KW-1185">Reference proteome</keyword>
<dbReference type="EMBL" id="SDMP01000017">
    <property type="protein sequence ID" value="RYQ99842.1"/>
    <property type="molecule type" value="Genomic_DNA"/>
</dbReference>
<gene>
    <name evidence="2" type="ORF">Ahy_B07g087855</name>
</gene>
<feature type="transmembrane region" description="Helical" evidence="1">
    <location>
        <begin position="35"/>
        <end position="52"/>
    </location>
</feature>
<evidence type="ECO:0000256" key="1">
    <source>
        <dbReference type="SAM" id="Phobius"/>
    </source>
</evidence>
<dbReference type="InterPro" id="IPR005519">
    <property type="entry name" value="Acid_phosphat_B-like"/>
</dbReference>
<keyword evidence="1" id="KW-1133">Transmembrane helix</keyword>
<evidence type="ECO:0000313" key="3">
    <source>
        <dbReference type="Proteomes" id="UP000289738"/>
    </source>
</evidence>
<dbReference type="Proteomes" id="UP000289738">
    <property type="component" value="Chromosome B07"/>
</dbReference>
<keyword evidence="1" id="KW-0472">Membrane</keyword>
<dbReference type="STRING" id="3818.A0A444YD39"/>
<dbReference type="Pfam" id="PF03767">
    <property type="entry name" value="Acid_phosphat_B"/>
    <property type="match status" value="1"/>
</dbReference>
<evidence type="ECO:0000313" key="2">
    <source>
        <dbReference type="EMBL" id="RYQ99842.1"/>
    </source>
</evidence>
<organism evidence="2 3">
    <name type="scientific">Arachis hypogaea</name>
    <name type="common">Peanut</name>
    <dbReference type="NCBI Taxonomy" id="3818"/>
    <lineage>
        <taxon>Eukaryota</taxon>
        <taxon>Viridiplantae</taxon>
        <taxon>Streptophyta</taxon>
        <taxon>Embryophyta</taxon>
        <taxon>Tracheophyta</taxon>
        <taxon>Spermatophyta</taxon>
        <taxon>Magnoliopsida</taxon>
        <taxon>eudicotyledons</taxon>
        <taxon>Gunneridae</taxon>
        <taxon>Pentapetalae</taxon>
        <taxon>rosids</taxon>
        <taxon>fabids</taxon>
        <taxon>Fabales</taxon>
        <taxon>Fabaceae</taxon>
        <taxon>Papilionoideae</taxon>
        <taxon>50 kb inversion clade</taxon>
        <taxon>dalbergioids sensu lato</taxon>
        <taxon>Dalbergieae</taxon>
        <taxon>Pterocarpus clade</taxon>
        <taxon>Arachis</taxon>
    </lineage>
</organism>
<evidence type="ECO:0008006" key="4">
    <source>
        <dbReference type="Google" id="ProtNLM"/>
    </source>
</evidence>
<sequence>MQIHTLIIDYITNHILDWPTHKGCLKSEPKTMAKFLSSGIFMPQLLLLYVFVEEFTLLHINNAILRSRCDIRLDNRSSSLSIRYTSDLNSYGCSFDFWQHEIGLTRIGFKGRSGSLELCLLMAIKWRRTILQGVSLVVLMRSSYVLESGFYITSFAATILITSLATIGLLMITMLVALAMMLQSCQSRGSGVIELLSVNDDYSYCKVHSLHTELNSLEGHNLPSICKDLAIEYVKGGRYARDLDSTKSLIEVYFDKVKPSDDGVGVVLMDIDGIFPLNPNSSNLYQRFHDNSIVNCMLELQNLKSSLVLGLCKKLQAAGWPIVLLSRGNGSDRNVTVDNLGKAGFGSCWSSLMMRDEDEDYSNKENEWISRKKNVIKNKGFVIKGIISSHMDALIAADTGVRNFLLPDPICDKFEQQRKPS</sequence>
<proteinExistence type="predicted"/>
<reference evidence="2 3" key="1">
    <citation type="submission" date="2019-01" db="EMBL/GenBank/DDBJ databases">
        <title>Sequencing of cultivated peanut Arachis hypogaea provides insights into genome evolution and oil improvement.</title>
        <authorList>
            <person name="Chen X."/>
        </authorList>
    </citation>
    <scope>NUCLEOTIDE SEQUENCE [LARGE SCALE GENOMIC DNA]</scope>
    <source>
        <strain evidence="3">cv. Fuhuasheng</strain>
        <tissue evidence="2">Leaves</tissue>
    </source>
</reference>
<accession>A0A444YD39</accession>
<protein>
    <recommendedName>
        <fullName evidence="4">Acid phosphatase</fullName>
    </recommendedName>
</protein>
<name>A0A444YD39_ARAHY</name>
<keyword evidence="1" id="KW-0812">Transmembrane</keyword>
<dbReference type="AlphaFoldDB" id="A0A444YD39"/>
<feature type="transmembrane region" description="Helical" evidence="1">
    <location>
        <begin position="150"/>
        <end position="178"/>
    </location>
</feature>
<comment type="caution">
    <text evidence="2">The sequence shown here is derived from an EMBL/GenBank/DDBJ whole genome shotgun (WGS) entry which is preliminary data.</text>
</comment>
<dbReference type="PANTHER" id="PTHR31284:SF22">
    <property type="entry name" value="ACID PHOSPHATASE"/>
    <property type="match status" value="1"/>
</dbReference>
<dbReference type="Gene3D" id="3.40.50.1000">
    <property type="entry name" value="HAD superfamily/HAD-like"/>
    <property type="match status" value="1"/>
</dbReference>
<dbReference type="InterPro" id="IPR023214">
    <property type="entry name" value="HAD_sf"/>
</dbReference>